<evidence type="ECO:0000313" key="1">
    <source>
        <dbReference type="EMBL" id="VAY88893.1"/>
    </source>
</evidence>
<gene>
    <name evidence="1" type="ORF">CARN8_4320002</name>
</gene>
<organism evidence="1">
    <name type="scientific">mine drainage metagenome</name>
    <dbReference type="NCBI Taxonomy" id="410659"/>
    <lineage>
        <taxon>unclassified sequences</taxon>
        <taxon>metagenomes</taxon>
        <taxon>ecological metagenomes</taxon>
    </lineage>
</organism>
<sequence>MKSVQLAVCMLPLLMMVGCAEYEGDPRFGEAVRNNIALQSVTPPAQVSVAPIALDGATTKATMDNYIYSYLHPQSLASSLAVGMGAAAAGAGPTAAPVTNPSGSY</sequence>
<accession>A0A3P3ZPP3</accession>
<dbReference type="PROSITE" id="PS51257">
    <property type="entry name" value="PROKAR_LIPOPROTEIN"/>
    <property type="match status" value="1"/>
</dbReference>
<proteinExistence type="predicted"/>
<evidence type="ECO:0008006" key="2">
    <source>
        <dbReference type="Google" id="ProtNLM"/>
    </source>
</evidence>
<dbReference type="EMBL" id="UOYP01000371">
    <property type="protein sequence ID" value="VAY88893.1"/>
    <property type="molecule type" value="Genomic_DNA"/>
</dbReference>
<name>A0A3P3ZPP3_9ZZZZ</name>
<reference evidence="1" key="1">
    <citation type="submission" date="2018-10" db="EMBL/GenBank/DDBJ databases">
        <authorList>
            <person name="Plewniak F."/>
        </authorList>
    </citation>
    <scope>NUCLEOTIDE SEQUENCE</scope>
</reference>
<protein>
    <recommendedName>
        <fullName evidence="2">Lipoprotein</fullName>
    </recommendedName>
</protein>
<dbReference type="AlphaFoldDB" id="A0A3P3ZPP3"/>